<reference evidence="6" key="1">
    <citation type="submission" date="2025-08" db="UniProtKB">
        <authorList>
            <consortium name="RefSeq"/>
        </authorList>
    </citation>
    <scope>IDENTIFICATION</scope>
    <source>
        <strain evidence="6">Wakin</strain>
        <tissue evidence="6">Muscle</tissue>
    </source>
</reference>
<keyword evidence="5" id="KW-1185">Reference proteome</keyword>
<evidence type="ECO:0000313" key="5">
    <source>
        <dbReference type="Proteomes" id="UP000515129"/>
    </source>
</evidence>
<proteinExistence type="inferred from homology"/>
<dbReference type="Pfam" id="PF05825">
    <property type="entry name" value="PSP94"/>
    <property type="match status" value="1"/>
</dbReference>
<evidence type="ECO:0000313" key="6">
    <source>
        <dbReference type="RefSeq" id="XP_026053503.1"/>
    </source>
</evidence>
<dbReference type="Gene3D" id="2.60.40.1900">
    <property type="entry name" value="Beta-microseminoprotein (PSP94) domain"/>
    <property type="match status" value="1"/>
</dbReference>
<dbReference type="KEGG" id="caua:113039697"/>
<organism evidence="5 6">
    <name type="scientific">Carassius auratus</name>
    <name type="common">Goldfish</name>
    <dbReference type="NCBI Taxonomy" id="7957"/>
    <lineage>
        <taxon>Eukaryota</taxon>
        <taxon>Metazoa</taxon>
        <taxon>Chordata</taxon>
        <taxon>Craniata</taxon>
        <taxon>Vertebrata</taxon>
        <taxon>Euteleostomi</taxon>
        <taxon>Actinopterygii</taxon>
        <taxon>Neopterygii</taxon>
        <taxon>Teleostei</taxon>
        <taxon>Ostariophysi</taxon>
        <taxon>Cypriniformes</taxon>
        <taxon>Cyprinidae</taxon>
        <taxon>Cyprininae</taxon>
        <taxon>Carassius</taxon>
    </lineage>
</organism>
<accession>A0A6P6J1R2</accession>
<evidence type="ECO:0000256" key="1">
    <source>
        <dbReference type="ARBA" id="ARBA00004613"/>
    </source>
</evidence>
<dbReference type="PANTHER" id="PTHR10500">
    <property type="entry name" value="BETA-MICROSEMINOPROTEIN"/>
    <property type="match status" value="1"/>
</dbReference>
<keyword evidence="3" id="KW-0964">Secreted</keyword>
<name>A0A6P6J1R2_CARAU</name>
<dbReference type="OrthoDB" id="6076852at2759"/>
<dbReference type="AlphaFoldDB" id="A0A6P6J1R2"/>
<dbReference type="PANTHER" id="PTHR10500:SF7">
    <property type="entry name" value="BETA-MICROSEMINOPROTEIN"/>
    <property type="match status" value="1"/>
</dbReference>
<dbReference type="GO" id="GO:0005576">
    <property type="term" value="C:extracellular region"/>
    <property type="evidence" value="ECO:0007669"/>
    <property type="project" value="UniProtKB-SubCell"/>
</dbReference>
<sequence length="131" mass="14268">MTAFHQTSICAKLVKMFLVLPLQAFLALVLVFCACVSLSDSACSMTLLNAGATYCVDGYDNSKHPMGSTWTNKQCVRCTCSTNGMKCCDRMGRVTNLSQGCTVKYDNNKCTFKVYNPTNPNIKCSYGAVGK</sequence>
<comment type="subcellular location">
    <subcellularLocation>
        <location evidence="1">Secreted</location>
    </subcellularLocation>
</comment>
<evidence type="ECO:0000256" key="2">
    <source>
        <dbReference type="ARBA" id="ARBA00010352"/>
    </source>
</evidence>
<dbReference type="InterPro" id="IPR008735">
    <property type="entry name" value="PSP94"/>
</dbReference>
<evidence type="ECO:0000256" key="4">
    <source>
        <dbReference type="ARBA" id="ARBA00023157"/>
    </source>
</evidence>
<dbReference type="GeneID" id="113039697"/>
<dbReference type="Proteomes" id="UP000515129">
    <property type="component" value="Chromosome 22"/>
</dbReference>
<gene>
    <name evidence="6" type="primary">LOC113039697</name>
</gene>
<keyword evidence="4" id="KW-1015">Disulfide bond</keyword>
<comment type="similarity">
    <text evidence="2">Belongs to the beta-microseminoprotein family.</text>
</comment>
<dbReference type="RefSeq" id="XP_026053503.1">
    <property type="nucleotide sequence ID" value="XM_026197718.1"/>
</dbReference>
<protein>
    <submittedName>
        <fullName evidence="6">Small serum protein 2 isoform X1</fullName>
    </submittedName>
</protein>
<evidence type="ECO:0000256" key="3">
    <source>
        <dbReference type="ARBA" id="ARBA00022525"/>
    </source>
</evidence>